<accession>A0ABR6E861</accession>
<comment type="caution">
    <text evidence="1">The sequence shown here is derived from an EMBL/GenBank/DDBJ whole genome shotgun (WGS) entry which is preliminary data.</text>
</comment>
<sequence>MLDSFKKLDNGIPHIGNASFEARNAMAEIVATNTINVLNNKPIKYVINR</sequence>
<evidence type="ECO:0000313" key="1">
    <source>
        <dbReference type="EMBL" id="MBB1063373.1"/>
    </source>
</evidence>
<organism evidence="1 2">
    <name type="scientific">Limosilactobacillus fastidiosus</name>
    <dbReference type="NCBI Taxonomy" id="2759855"/>
    <lineage>
        <taxon>Bacteria</taxon>
        <taxon>Bacillati</taxon>
        <taxon>Bacillota</taxon>
        <taxon>Bacilli</taxon>
        <taxon>Lactobacillales</taxon>
        <taxon>Lactobacillaceae</taxon>
        <taxon>Limosilactobacillus</taxon>
    </lineage>
</organism>
<reference evidence="1 2" key="1">
    <citation type="submission" date="2020-07" db="EMBL/GenBank/DDBJ databases">
        <title>Description of Limosilactobacillus balticus sp. nov., Limosilactobacillus agrestis sp. nov., Limosilactobacillus albertensis sp. nov., Limosilactobacillus rudii sp. nov., Limosilactobacillus fastidiosus sp. nov., five novel Limosilactobacillus species isolated from the vertebrate gastrointestinal tract, and proposal of 6 subspecies of Limosilactobacillus reuteri adapted to the gastrointestinal tract of specific vertebrate hosts.</title>
        <authorList>
            <person name="Li F."/>
            <person name="Cheng C."/>
            <person name="Zheng J."/>
            <person name="Quevedo R.M."/>
            <person name="Li J."/>
            <person name="Roos S."/>
            <person name="Gaenzle M.G."/>
            <person name="Walter J."/>
        </authorList>
    </citation>
    <scope>NUCLEOTIDE SEQUENCE [LARGE SCALE GENOMIC DNA]</scope>
    <source>
        <strain evidence="1 2">WF-MO7-1</strain>
    </source>
</reference>
<protein>
    <submittedName>
        <fullName evidence="1">Uncharacterized protein</fullName>
    </submittedName>
</protein>
<name>A0ABR6E861_9LACO</name>
<evidence type="ECO:0000313" key="2">
    <source>
        <dbReference type="Proteomes" id="UP000544052"/>
    </source>
</evidence>
<dbReference type="RefSeq" id="WP_231833351.1">
    <property type="nucleotide sequence ID" value="NZ_JAJPCW010000040.1"/>
</dbReference>
<keyword evidence="2" id="KW-1185">Reference proteome</keyword>
<dbReference type="Gene3D" id="3.40.50.720">
    <property type="entry name" value="NAD(P)-binding Rossmann-like Domain"/>
    <property type="match status" value="1"/>
</dbReference>
<dbReference type="EMBL" id="JACIUZ010000041">
    <property type="protein sequence ID" value="MBB1063373.1"/>
    <property type="molecule type" value="Genomic_DNA"/>
</dbReference>
<dbReference type="Proteomes" id="UP000544052">
    <property type="component" value="Unassembled WGS sequence"/>
</dbReference>
<gene>
    <name evidence="1" type="ORF">H5R64_06340</name>
</gene>
<proteinExistence type="predicted"/>